<evidence type="ECO:0000313" key="2">
    <source>
        <dbReference type="Proteomes" id="UP000091857"/>
    </source>
</evidence>
<sequence>MCTSGRLCCPFLFMAILSRDLADSWFNGSIPPALCSLPSLQVLFLYNNLLSGGIPPQLGNLTSLVERDLSDNQLSGVLPKELGHLRNLERLVLINKEFTGELPQSLARLKKMVNLFIFGNNFSGRIPEYIAKWENLKYLGLIGNSFEGPFPDALSSLNLSELHVSDLTGSNEGRGFLFPNISGMTSLEWMTLRNCSLTGPIPTFVSQMKSLYYMHGGGVWSVPPVVAEDVVFEMKEQ</sequence>
<keyword evidence="2" id="KW-1185">Reference proteome</keyword>
<comment type="caution">
    <text evidence="1">The sequence shown here is derived from an EMBL/GenBank/DDBJ whole genome shotgun (WGS) entry which is preliminary data.</text>
</comment>
<dbReference type="EMBL" id="CM004403">
    <property type="protein sequence ID" value="KAG8634608.1"/>
    <property type="molecule type" value="Genomic_DNA"/>
</dbReference>
<protein>
    <submittedName>
        <fullName evidence="1">Uncharacterized protein</fullName>
    </submittedName>
</protein>
<evidence type="ECO:0000313" key="1">
    <source>
        <dbReference type="EMBL" id="KAG8634608.1"/>
    </source>
</evidence>
<dbReference type="Proteomes" id="UP000091857">
    <property type="component" value="Chromosome 17"/>
</dbReference>
<organism evidence="1 2">
    <name type="scientific">Manihot esculenta</name>
    <name type="common">Cassava</name>
    <name type="synonym">Jatropha manihot</name>
    <dbReference type="NCBI Taxonomy" id="3983"/>
    <lineage>
        <taxon>Eukaryota</taxon>
        <taxon>Viridiplantae</taxon>
        <taxon>Streptophyta</taxon>
        <taxon>Embryophyta</taxon>
        <taxon>Tracheophyta</taxon>
        <taxon>Spermatophyta</taxon>
        <taxon>Magnoliopsida</taxon>
        <taxon>eudicotyledons</taxon>
        <taxon>Gunneridae</taxon>
        <taxon>Pentapetalae</taxon>
        <taxon>rosids</taxon>
        <taxon>fabids</taxon>
        <taxon>Malpighiales</taxon>
        <taxon>Euphorbiaceae</taxon>
        <taxon>Crotonoideae</taxon>
        <taxon>Manihoteae</taxon>
        <taxon>Manihot</taxon>
    </lineage>
</organism>
<accession>A0ACB7G4Z3</accession>
<gene>
    <name evidence="1" type="ORF">MANES_17G061450v8</name>
</gene>
<reference evidence="2" key="1">
    <citation type="journal article" date="2016" name="Nat. Biotechnol.">
        <title>Sequencing wild and cultivated cassava and related species reveals extensive interspecific hybridization and genetic diversity.</title>
        <authorList>
            <person name="Bredeson J.V."/>
            <person name="Lyons J.B."/>
            <person name="Prochnik S.E."/>
            <person name="Wu G.A."/>
            <person name="Ha C.M."/>
            <person name="Edsinger-Gonzales E."/>
            <person name="Grimwood J."/>
            <person name="Schmutz J."/>
            <person name="Rabbi I.Y."/>
            <person name="Egesi C."/>
            <person name="Nauluvula P."/>
            <person name="Lebot V."/>
            <person name="Ndunguru J."/>
            <person name="Mkamilo G."/>
            <person name="Bart R.S."/>
            <person name="Setter T.L."/>
            <person name="Gleadow R.M."/>
            <person name="Kulakow P."/>
            <person name="Ferguson M.E."/>
            <person name="Rounsley S."/>
            <person name="Rokhsar D.S."/>
        </authorList>
    </citation>
    <scope>NUCLEOTIDE SEQUENCE [LARGE SCALE GENOMIC DNA]</scope>
    <source>
        <strain evidence="2">cv. AM560-2</strain>
    </source>
</reference>
<name>A0ACB7G4Z3_MANES</name>
<proteinExistence type="predicted"/>